<gene>
    <name evidence="4" type="ORF">ACFOS1_02180</name>
</gene>
<dbReference type="PRINTS" id="PR00922">
    <property type="entry name" value="DADACBPTASE3"/>
</dbReference>
<evidence type="ECO:0000313" key="5">
    <source>
        <dbReference type="Proteomes" id="UP001595793"/>
    </source>
</evidence>
<evidence type="ECO:0000256" key="3">
    <source>
        <dbReference type="SAM" id="SignalP"/>
    </source>
</evidence>
<dbReference type="InterPro" id="IPR000667">
    <property type="entry name" value="Peptidase_S13"/>
</dbReference>
<dbReference type="Gene3D" id="3.40.710.10">
    <property type="entry name" value="DD-peptidase/beta-lactamase superfamily"/>
    <property type="match status" value="2"/>
</dbReference>
<dbReference type="EMBL" id="JBHSAS010000004">
    <property type="protein sequence ID" value="MFC4026202.1"/>
    <property type="molecule type" value="Genomic_DNA"/>
</dbReference>
<dbReference type="RefSeq" id="WP_290236629.1">
    <property type="nucleotide sequence ID" value="NZ_JAUFPZ010000002.1"/>
</dbReference>
<dbReference type="InterPro" id="IPR012338">
    <property type="entry name" value="Beta-lactam/transpept-like"/>
</dbReference>
<keyword evidence="5" id="KW-1185">Reference proteome</keyword>
<name>A0ABV8H5P4_9FLAO</name>
<dbReference type="GO" id="GO:0004180">
    <property type="term" value="F:carboxypeptidase activity"/>
    <property type="evidence" value="ECO:0007669"/>
    <property type="project" value="UniProtKB-KW"/>
</dbReference>
<evidence type="ECO:0000313" key="4">
    <source>
        <dbReference type="EMBL" id="MFC4026202.1"/>
    </source>
</evidence>
<keyword evidence="2" id="KW-0378">Hydrolase</keyword>
<keyword evidence="4" id="KW-0645">Protease</keyword>
<comment type="caution">
    <text evidence="4">The sequence shown here is derived from an EMBL/GenBank/DDBJ whole genome shotgun (WGS) entry which is preliminary data.</text>
</comment>
<dbReference type="PANTHER" id="PTHR30023">
    <property type="entry name" value="D-ALANYL-D-ALANINE CARBOXYPEPTIDASE"/>
    <property type="match status" value="1"/>
</dbReference>
<sequence>MKNTTLLLFSLITIALTSCASSKKTTRNLEAIFENSPEFKQGFAGLVIYDPETKKTIFNKNGDKYFTPASNTKLVTFYTSLKTLGDSIPAIKYAIYGDSLIFKGTGDPSLLYDDLSSENILQFLAETDKKLFLLKTNYTEEHFGPGWAWDDFNGSYSAERNAFPIYGNTLQFEFDKNLDSPKIYPDVFIDSVYAEENTELTKNVYRDKNSNKFLYTQFKRTENYTQDVPFITSEFTSAKLLSDTIRKEVMLIKKLPKNIQLDQVIYSNKADSLYKKMLQESDNFIAEQLLLLSAEKLSDTLKTNIAINYAQENLLNDLPDKINWHDGSGLTRYNLFTPRSLIALINKITAEIGEERFKSLLPVGGESGTLKNSYKANESYIYAKSGSLRNNHSLSGLLITKSGKTLYFSFMNSNYIVPYSQLTKAMEEVLKTVRNQY</sequence>
<dbReference type="SUPFAM" id="SSF56601">
    <property type="entry name" value="beta-lactamase/transpeptidase-like"/>
    <property type="match status" value="1"/>
</dbReference>
<dbReference type="PROSITE" id="PS51257">
    <property type="entry name" value="PROKAR_LIPOPROTEIN"/>
    <property type="match status" value="1"/>
</dbReference>
<accession>A0ABV8H5P4</accession>
<keyword evidence="3" id="KW-0732">Signal</keyword>
<comment type="similarity">
    <text evidence="1">Belongs to the peptidase S13 family.</text>
</comment>
<evidence type="ECO:0000256" key="1">
    <source>
        <dbReference type="ARBA" id="ARBA00006096"/>
    </source>
</evidence>
<feature type="chain" id="PRO_5047263935" evidence="3">
    <location>
        <begin position="21"/>
        <end position="437"/>
    </location>
</feature>
<proteinExistence type="inferred from homology"/>
<evidence type="ECO:0000256" key="2">
    <source>
        <dbReference type="ARBA" id="ARBA00022801"/>
    </source>
</evidence>
<dbReference type="Pfam" id="PF02113">
    <property type="entry name" value="Peptidase_S13"/>
    <property type="match status" value="1"/>
</dbReference>
<keyword evidence="4" id="KW-0121">Carboxypeptidase</keyword>
<reference evidence="5" key="1">
    <citation type="journal article" date="2019" name="Int. J. Syst. Evol. Microbiol.">
        <title>The Global Catalogue of Microorganisms (GCM) 10K type strain sequencing project: providing services to taxonomists for standard genome sequencing and annotation.</title>
        <authorList>
            <consortium name="The Broad Institute Genomics Platform"/>
            <consortium name="The Broad Institute Genome Sequencing Center for Infectious Disease"/>
            <person name="Wu L."/>
            <person name="Ma J."/>
        </authorList>
    </citation>
    <scope>NUCLEOTIDE SEQUENCE [LARGE SCALE GENOMIC DNA]</scope>
    <source>
        <strain evidence="5">CECT 9128</strain>
    </source>
</reference>
<dbReference type="Proteomes" id="UP001595793">
    <property type="component" value="Unassembled WGS sequence"/>
</dbReference>
<dbReference type="PANTHER" id="PTHR30023:SF0">
    <property type="entry name" value="PENICILLIN-SENSITIVE CARBOXYPEPTIDASE A"/>
    <property type="match status" value="1"/>
</dbReference>
<feature type="signal peptide" evidence="3">
    <location>
        <begin position="1"/>
        <end position="20"/>
    </location>
</feature>
<organism evidence="4 5">
    <name type="scientific">Zunongwangia endophytica</name>
    <dbReference type="NCBI Taxonomy" id="1808945"/>
    <lineage>
        <taxon>Bacteria</taxon>
        <taxon>Pseudomonadati</taxon>
        <taxon>Bacteroidota</taxon>
        <taxon>Flavobacteriia</taxon>
        <taxon>Flavobacteriales</taxon>
        <taxon>Flavobacteriaceae</taxon>
        <taxon>Zunongwangia</taxon>
    </lineage>
</organism>
<protein>
    <submittedName>
        <fullName evidence="4">D-alanyl-D-alanine carboxypeptidase/D-alanyl-D-alanine-endopeptidase</fullName>
    </submittedName>
</protein>